<evidence type="ECO:0000256" key="2">
    <source>
        <dbReference type="SAM" id="Coils"/>
    </source>
</evidence>
<dbReference type="CDD" id="cd12950">
    <property type="entry name" value="RRP7_Rrp7p"/>
    <property type="match status" value="1"/>
</dbReference>
<dbReference type="RefSeq" id="XP_016227446.1">
    <property type="nucleotide sequence ID" value="XM_016367928.1"/>
</dbReference>
<evidence type="ECO:0000259" key="4">
    <source>
        <dbReference type="Pfam" id="PF12923"/>
    </source>
</evidence>
<evidence type="ECO:0000256" key="3">
    <source>
        <dbReference type="SAM" id="Phobius"/>
    </source>
</evidence>
<comment type="similarity">
    <text evidence="1">Belongs to the RRP7 family.</text>
</comment>
<dbReference type="CDD" id="cd12293">
    <property type="entry name" value="dRRM_Rrp7p"/>
    <property type="match status" value="1"/>
</dbReference>
<dbReference type="VEuPathDB" id="FungiDB:PV10_03474"/>
<feature type="domain" description="Rrp7 RRM-like N-terminal" evidence="5">
    <location>
        <begin position="7"/>
        <end position="176"/>
    </location>
</feature>
<keyword evidence="3" id="KW-0812">Transmembrane</keyword>
<dbReference type="Pfam" id="PF17799">
    <property type="entry name" value="RRM_Rrp7"/>
    <property type="match status" value="1"/>
</dbReference>
<keyword evidence="3" id="KW-0472">Membrane</keyword>
<dbReference type="GO" id="GO:0034456">
    <property type="term" value="C:UTP-C complex"/>
    <property type="evidence" value="ECO:0007669"/>
    <property type="project" value="TreeGrafter"/>
</dbReference>
<keyword evidence="7" id="KW-1185">Reference proteome</keyword>
<evidence type="ECO:0000256" key="1">
    <source>
        <dbReference type="ARBA" id="ARBA00006110"/>
    </source>
</evidence>
<dbReference type="PANTHER" id="PTHR13191">
    <property type="entry name" value="RIBOSOMAL RNA PROCESSING PROTEIN 7-RELATED"/>
    <property type="match status" value="1"/>
</dbReference>
<dbReference type="InterPro" id="IPR040447">
    <property type="entry name" value="RRM_Rrp7"/>
</dbReference>
<dbReference type="GO" id="GO:0032545">
    <property type="term" value="C:CURI complex"/>
    <property type="evidence" value="ECO:0007669"/>
    <property type="project" value="TreeGrafter"/>
</dbReference>
<protein>
    <recommendedName>
        <fullName evidence="8">RRM domain-containing protein</fullName>
    </recommendedName>
</protein>
<proteinExistence type="inferred from homology"/>
<feature type="transmembrane region" description="Helical" evidence="3">
    <location>
        <begin position="413"/>
        <end position="436"/>
    </location>
</feature>
<evidence type="ECO:0000259" key="5">
    <source>
        <dbReference type="Pfam" id="PF17799"/>
    </source>
</evidence>
<dbReference type="PANTHER" id="PTHR13191:SF0">
    <property type="entry name" value="RIBOSOMAL RNA-PROCESSING PROTEIN 7 HOMOLOG A-RELATED"/>
    <property type="match status" value="1"/>
</dbReference>
<accession>A0A0D1ZMJ6</accession>
<feature type="coiled-coil region" evidence="2">
    <location>
        <begin position="234"/>
        <end position="284"/>
    </location>
</feature>
<evidence type="ECO:0000313" key="6">
    <source>
        <dbReference type="EMBL" id="KIV95872.1"/>
    </source>
</evidence>
<dbReference type="Proteomes" id="UP000054302">
    <property type="component" value="Unassembled WGS sequence"/>
</dbReference>
<dbReference type="HOGENOM" id="CLU_598563_0_0_1"/>
<dbReference type="GeneID" id="27321319"/>
<dbReference type="InterPro" id="IPR024326">
    <property type="entry name" value="RRP7_C"/>
</dbReference>
<dbReference type="Pfam" id="PF12923">
    <property type="entry name" value="RRP7"/>
    <property type="match status" value="1"/>
</dbReference>
<keyword evidence="2" id="KW-0175">Coiled coil</keyword>
<organism evidence="6 7">
    <name type="scientific">Exophiala mesophila</name>
    <name type="common">Black yeast-like fungus</name>
    <dbReference type="NCBI Taxonomy" id="212818"/>
    <lineage>
        <taxon>Eukaryota</taxon>
        <taxon>Fungi</taxon>
        <taxon>Dikarya</taxon>
        <taxon>Ascomycota</taxon>
        <taxon>Pezizomycotina</taxon>
        <taxon>Eurotiomycetes</taxon>
        <taxon>Chaetothyriomycetidae</taxon>
        <taxon>Chaetothyriales</taxon>
        <taxon>Herpotrichiellaceae</taxon>
        <taxon>Exophiala</taxon>
    </lineage>
</organism>
<dbReference type="GO" id="GO:0006364">
    <property type="term" value="P:rRNA processing"/>
    <property type="evidence" value="ECO:0007669"/>
    <property type="project" value="TreeGrafter"/>
</dbReference>
<keyword evidence="3" id="KW-1133">Transmembrane helix</keyword>
<dbReference type="AlphaFoldDB" id="A0A0D1ZMJ6"/>
<gene>
    <name evidence="6" type="ORF">PV10_03474</name>
</gene>
<dbReference type="EMBL" id="KN847521">
    <property type="protein sequence ID" value="KIV95872.1"/>
    <property type="molecule type" value="Genomic_DNA"/>
</dbReference>
<dbReference type="InterPro" id="IPR040446">
    <property type="entry name" value="RRP7"/>
</dbReference>
<dbReference type="Gene3D" id="6.10.250.1770">
    <property type="match status" value="1"/>
</dbReference>
<name>A0A0D1ZMJ6_EXOME</name>
<dbReference type="OrthoDB" id="5390at2759"/>
<evidence type="ECO:0000313" key="7">
    <source>
        <dbReference type="Proteomes" id="UP000054302"/>
    </source>
</evidence>
<feature type="domain" description="Ribosomal RNA-processing protein 7 C-terminal" evidence="4">
    <location>
        <begin position="180"/>
        <end position="288"/>
    </location>
</feature>
<dbReference type="GO" id="GO:0000028">
    <property type="term" value="P:ribosomal small subunit assembly"/>
    <property type="evidence" value="ECO:0007669"/>
    <property type="project" value="TreeGrafter"/>
</dbReference>
<reference evidence="6 7" key="1">
    <citation type="submission" date="2015-01" db="EMBL/GenBank/DDBJ databases">
        <title>The Genome Sequence of Exophiala mesophila CBS40295.</title>
        <authorList>
            <consortium name="The Broad Institute Genomics Platform"/>
            <person name="Cuomo C."/>
            <person name="de Hoog S."/>
            <person name="Gorbushina A."/>
            <person name="Stielow B."/>
            <person name="Teixiera M."/>
            <person name="Abouelleil A."/>
            <person name="Chapman S.B."/>
            <person name="Priest M."/>
            <person name="Young S.K."/>
            <person name="Wortman J."/>
            <person name="Nusbaum C."/>
            <person name="Birren B."/>
        </authorList>
    </citation>
    <scope>NUCLEOTIDE SEQUENCE [LARGE SCALE GENOMIC DNA]</scope>
    <source>
        <strain evidence="6 7">CBS 40295</strain>
    </source>
</reference>
<evidence type="ECO:0008006" key="8">
    <source>
        <dbReference type="Google" id="ProtNLM"/>
    </source>
</evidence>
<sequence>MVRVPREIAGCVALPLTIPPRASYPKETRHYVYLRPHDPQIPDEDSPRSLFLVNVPVSSSLQSLRDLFTNQLNGGRIERVQFGEHGSSTSKAVSVNSRKRKRMTADELETGLASHSLPQVFDSEIHPTGSTAVVVFVDRSSMELALKAAKKAVKEGKVIKWESEGSGLGLTRYEHHKHLQYPSRKELLRSVNGFMTAYAQMEEARSKENARKRQLPDEDGFITVTRGSKGGARMEEAKELAEKAKEKTKGLENFYRFQMREKRKEEHNEMLKKFEDDKRKVNEMRQRRGKLQIKQGRALVRLGPGIKEYSAQDGIIQVPRYAVHEWQRVPHSEDGEDLVVQEWTIPEDGDKEAFFRMLNSFLTEQEPQKLYHVPKVVRWMVGRWVEQWVVMLQLFAIFQAWDNYPVFLGDDSGWIGWLTTHLVLGIASMAGLLIGVRGDYPEYTGEQSKSKEKSKSS</sequence>
<dbReference type="STRING" id="212818.A0A0D1ZMJ6"/>